<dbReference type="GO" id="GO:0075732">
    <property type="term" value="P:viral penetration into host nucleus"/>
    <property type="evidence" value="ECO:0007669"/>
    <property type="project" value="UniProtKB-KW"/>
</dbReference>
<keyword evidence="5 15" id="KW-0945">Host-virus interaction</keyword>
<keyword evidence="3 15" id="KW-0167">Capsid protein</keyword>
<name>A0A2I8B2M5_9PAPI</name>
<keyword evidence="9 15" id="KW-1177">Microtubular inwards viral transport</keyword>
<dbReference type="GO" id="GO:0042025">
    <property type="term" value="C:host cell nucleus"/>
    <property type="evidence" value="ECO:0007669"/>
    <property type="project" value="UniProtKB-SubCell"/>
</dbReference>
<comment type="function">
    <text evidence="15">Minor protein of the capsid that localizes along the inner surface of the virion, within the central cavities beneath the L1 pentamers. Plays a role in capsid stabilization through interaction with the major capsid protein L1. Once the virion enters the host cell, L2 escorts the genomic DNA into the nucleus by promoting escape from the endosomal compartments and traffic through the host Golgi network. Mechanistically, the C-terminus of L2 possesses a cell-penetrating peptide that protudes from the host endosome, interacts with host cytoplasmic retromer cargo and thereby mediates the capsid delivery to the host trans-Golgi network. Plays a role through its interaction with host dynein in the intracellular microtubule-dependent transport of viral capsid toward the nucleus. Mediates the viral genome import into the nucleus through binding to host importins. Once within the nucleus, L2 localizes viral genomes to host PML bodies in order to activate early gene expression for establishment of infection. Later on, promotes late gene expression by interacting with the viral E2 protein and by inhibiting its transcriptional activation functions. During virion assembly, encapsidates the genome by direct interaction with the viral DNA.</text>
</comment>
<keyword evidence="1 15" id="KW-1163">Viral penetration into host nucleus</keyword>
<dbReference type="GO" id="GO:0075521">
    <property type="term" value="P:microtubule-dependent intracellular transport of viral material towards nucleus"/>
    <property type="evidence" value="ECO:0007669"/>
    <property type="project" value="UniProtKB-UniRule"/>
</dbReference>
<gene>
    <name evidence="15" type="primary">L2</name>
</gene>
<dbReference type="EMBL" id="MG571089">
    <property type="protein sequence ID" value="AUT11893.1"/>
    <property type="molecule type" value="Genomic_DNA"/>
</dbReference>
<evidence type="ECO:0000256" key="12">
    <source>
        <dbReference type="ARBA" id="ARBA00023125"/>
    </source>
</evidence>
<dbReference type="GO" id="GO:0005198">
    <property type="term" value="F:structural molecule activity"/>
    <property type="evidence" value="ECO:0007669"/>
    <property type="project" value="UniProtKB-UniRule"/>
</dbReference>
<evidence type="ECO:0000256" key="7">
    <source>
        <dbReference type="ARBA" id="ARBA00022844"/>
    </source>
</evidence>
<dbReference type="GO" id="GO:0019028">
    <property type="term" value="C:viral capsid"/>
    <property type="evidence" value="ECO:0007669"/>
    <property type="project" value="UniProtKB-UniRule"/>
</dbReference>
<keyword evidence="13" id="KW-1015">Disulfide bond</keyword>
<reference evidence="16" key="1">
    <citation type="submission" date="2017-11" db="EMBL/GenBank/DDBJ databases">
        <title>Diverse papillomaviruses identified in Weddell seals breeding on Ross ice shelf, Antarctica.</title>
        <authorList>
            <person name="Smeele Z."/>
            <person name="Burns J."/>
            <person name="Kraberger S."/>
            <person name="Fontenele R.S."/>
            <person name="Waits K."/>
            <person name="Stainton D."/>
            <person name="Van Doorsaler K."/>
            <person name="Varsani A."/>
        </authorList>
    </citation>
    <scope>NUCLEOTIDE SEQUENCE [LARGE SCALE GENOMIC DNA]</scope>
    <source>
        <strain evidence="16">11445</strain>
    </source>
</reference>
<dbReference type="InterPro" id="IPR000784">
    <property type="entry name" value="Late_L2"/>
</dbReference>
<evidence type="ECO:0000256" key="1">
    <source>
        <dbReference type="ARBA" id="ARBA00022524"/>
    </source>
</evidence>
<evidence type="ECO:0000256" key="14">
    <source>
        <dbReference type="ARBA" id="ARBA00023296"/>
    </source>
</evidence>
<dbReference type="Proteomes" id="UP000241967">
    <property type="component" value="Segment"/>
</dbReference>
<dbReference type="Pfam" id="PF00513">
    <property type="entry name" value="Late_protein_L2"/>
    <property type="match status" value="1"/>
</dbReference>
<keyword evidence="12 15" id="KW-0238">DNA-binding</keyword>
<dbReference type="GO" id="GO:0046718">
    <property type="term" value="P:symbiont entry into host cell"/>
    <property type="evidence" value="ECO:0007669"/>
    <property type="project" value="UniProtKB-KW"/>
</dbReference>
<comment type="PTM">
    <text evidence="15">Highly phosphorylated.</text>
</comment>
<evidence type="ECO:0000256" key="13">
    <source>
        <dbReference type="ARBA" id="ARBA00023157"/>
    </source>
</evidence>
<keyword evidence="6" id="KW-1040">Host Golgi apparatus</keyword>
<protein>
    <recommendedName>
        <fullName evidence="15">Minor capsid protein L2</fullName>
    </recommendedName>
</protein>
<organism evidence="16">
    <name type="scientific">Leptonychotes weddellii papillomavirus 2</name>
    <dbReference type="NCBI Taxonomy" id="2077303"/>
    <lineage>
        <taxon>Viruses</taxon>
        <taxon>Monodnaviria</taxon>
        <taxon>Shotokuvirae</taxon>
        <taxon>Cossaviricota</taxon>
        <taxon>Papovaviricetes</taxon>
        <taxon>Zurhausenvirales</taxon>
        <taxon>Papillomaviridae</taxon>
    </lineage>
</organism>
<comment type="subcellular location">
    <subcellularLocation>
        <location evidence="15">Virion</location>
    </subcellularLocation>
    <subcellularLocation>
        <location evidence="15">Host nucleus</location>
    </subcellularLocation>
</comment>
<dbReference type="GO" id="GO:0043657">
    <property type="term" value="C:host cell"/>
    <property type="evidence" value="ECO:0007669"/>
    <property type="project" value="GOC"/>
</dbReference>
<evidence type="ECO:0000256" key="15">
    <source>
        <dbReference type="HAMAP-Rule" id="MF_04003"/>
    </source>
</evidence>
<dbReference type="OrthoDB" id="8047at10239"/>
<sequence length="543" mass="57931">MTTLRRQKRASVQDLYKTCGTGDCPVDVRNRVEGTTVADWLLKTIGSLIYTGGLGISTGRGGGGPFGYRPIGRIPGGAGRGQIGPGGQVVTPSVSVSTVGPRDILPVDTLSANSPSVVPLSEGAPSVVIPEGGIARGIEPAGTNLGGQGEPSVSIDLHPISDVSTSGGSPAITSSSSSDIAVIDVQQVTHAPKRVATSSTFANPTYRTEFAATLTGSTSSVQSHILVDTDVGGVSVGSGGEFIELNILGRPAEFDIQEPLPRTSTPREGFTGALKKARELYNKRVRQIRTQNTEFLSKPSRAVQFENPAYEGSAYQEEVTQTFESDLAGIPRAAPDPDFADIVSLGRPRYSDTAEGRVRVSRLGQRGTITTRSGLRIGERVHFYQDISSITVPDATPEAIELHILGEHTGESIISNQQAESIFVNSAASEEPAVYPDELLLDDYNEDFSNSHLSLTYTSRNSTISFPTIPAGTALKPFVEDYGRGLIVYNPVSNDTDLLPPAGPSEPQSPTVIVDAFSYSSDYTLHPSLLRKKRKRKYSYLYR</sequence>
<evidence type="ECO:0000256" key="4">
    <source>
        <dbReference type="ARBA" id="ARBA00022562"/>
    </source>
</evidence>
<accession>A0A2I8B2M5</accession>
<dbReference type="HAMAP" id="MF_04003">
    <property type="entry name" value="PPV_L2"/>
    <property type="match status" value="1"/>
</dbReference>
<keyword evidence="7 15" id="KW-0946">Virion</keyword>
<proteinExistence type="inferred from homology"/>
<keyword evidence="11 15" id="KW-1176">Cytoplasmic inwards viral transport</keyword>
<evidence type="ECO:0000256" key="5">
    <source>
        <dbReference type="ARBA" id="ARBA00022581"/>
    </source>
</evidence>
<evidence type="ECO:0000256" key="11">
    <source>
        <dbReference type="ARBA" id="ARBA00023120"/>
    </source>
</evidence>
<evidence type="ECO:0000256" key="6">
    <source>
        <dbReference type="ARBA" id="ARBA00022812"/>
    </source>
</evidence>
<comment type="subunit">
    <text evidence="15">Interacts with major capsid protein L1. Interacts with E2; this interaction inhibits E2 transcriptional activity but not the DNA replication function E2. Interacts with host HSPA8; this interaction is required for L2 nuclear translocation. Interacts with host importins KPNB2 and KPNB3. Forms a complex with importin alpha2-beta1 heterodimers via interaction with the importin alpha2 adapter. Interacts with host DYNLT1; this interaction is essential for virus intracellular transport during entry. Interacts (via C-terminus) with host retromer subunits VPS35 AND VPS29.</text>
</comment>
<keyword evidence="2 15" id="KW-0597">Phosphoprotein</keyword>
<evidence type="ECO:0000256" key="2">
    <source>
        <dbReference type="ARBA" id="ARBA00022553"/>
    </source>
</evidence>
<dbReference type="GO" id="GO:0003677">
    <property type="term" value="F:DNA binding"/>
    <property type="evidence" value="ECO:0007669"/>
    <property type="project" value="UniProtKB-UniRule"/>
</dbReference>
<keyword evidence="10" id="KW-1039">Host endosome</keyword>
<evidence type="ECO:0000256" key="9">
    <source>
        <dbReference type="ARBA" id="ARBA00022952"/>
    </source>
</evidence>
<keyword evidence="8 15" id="KW-0426">Late protein</keyword>
<keyword evidence="4 15" id="KW-1048">Host nucleus</keyword>
<evidence type="ECO:0000256" key="8">
    <source>
        <dbReference type="ARBA" id="ARBA00022921"/>
    </source>
</evidence>
<keyword evidence="14 15" id="KW-1160">Virus entry into host cell</keyword>
<evidence type="ECO:0000256" key="10">
    <source>
        <dbReference type="ARBA" id="ARBA00023046"/>
    </source>
</evidence>
<comment type="similarity">
    <text evidence="15">Belongs to the papillomaviridae L2 protein family.</text>
</comment>
<comment type="caution">
    <text evidence="15">Lacks conserved residue(s) required for the propagation of feature annotation.</text>
</comment>
<evidence type="ECO:0000313" key="16">
    <source>
        <dbReference type="EMBL" id="AUT11893.1"/>
    </source>
</evidence>
<evidence type="ECO:0000256" key="3">
    <source>
        <dbReference type="ARBA" id="ARBA00022561"/>
    </source>
</evidence>